<gene>
    <name evidence="2" type="ORF">H9644_02940</name>
</gene>
<name>A0ABR8T8A2_9ESCH</name>
<evidence type="ECO:0000313" key="3">
    <source>
        <dbReference type="Proteomes" id="UP000605603"/>
    </source>
</evidence>
<keyword evidence="3" id="KW-1185">Reference proteome</keyword>
<dbReference type="EMBL" id="JACSQI010000002">
    <property type="protein sequence ID" value="MBD7971991.1"/>
    <property type="molecule type" value="Genomic_DNA"/>
</dbReference>
<keyword evidence="1" id="KW-0732">Signal</keyword>
<sequence>MDFSRLLCVVCLLGSPCFSSFATAREPLSQLPKTASINPQWEGRYTLRLEGETLNDGSTVSRTWDIKIDPVSSTANIDITTWHAPYSCRGDYVVQDTGATLLFTHRDEHEECIYSAPQFEMKKQSDGFYVKGKMFDGDENQWQRLVKRNPRVDALIQKLDRSSWKYESVTAGIVNGESGHPESFYKQTFGDKPISVMGNEVRFSDDCRLSFSPYFQKPINYYHSAKSVEFYTALFTPAGIQMPEELTLLATKSSSGECIIDKPEFIYLGNKLAFFYEDKMVIYSRVDGATAAKSVIEKCESVPQNSDEYHSQTRCFYPAMSLEETYKRYNSENLVPTLKPGEDFVIEKLGDTDSVEYTWDGSQVLKIKQNFPGGITEFLFVADKSGTTVTKNDYPD</sequence>
<evidence type="ECO:0000313" key="2">
    <source>
        <dbReference type="EMBL" id="MBD7971991.1"/>
    </source>
</evidence>
<reference evidence="2 3" key="1">
    <citation type="submission" date="2020-08" db="EMBL/GenBank/DDBJ databases">
        <title>A Genomic Blueprint of the Chicken Gut Microbiome.</title>
        <authorList>
            <person name="Gilroy R."/>
            <person name="Ravi A."/>
            <person name="Getino M."/>
            <person name="Pursley I."/>
            <person name="Horton D.L."/>
            <person name="Alikhan N.-F."/>
            <person name="Baker D."/>
            <person name="Gharbi K."/>
            <person name="Hall N."/>
            <person name="Watson M."/>
            <person name="Adriaenssens E.M."/>
            <person name="Foster-Nyarko E."/>
            <person name="Jarju S."/>
            <person name="Secka A."/>
            <person name="Antonio M."/>
            <person name="Oren A."/>
            <person name="Chaudhuri R."/>
            <person name="La Ragione R.M."/>
            <person name="Hildebrand F."/>
            <person name="Pallen M.J."/>
        </authorList>
    </citation>
    <scope>NUCLEOTIDE SEQUENCE [LARGE SCALE GENOMIC DNA]</scope>
    <source>
        <strain evidence="2 3">Sa2BVA5</strain>
    </source>
</reference>
<organism evidence="2 3">
    <name type="scientific">Escherichia whittamii</name>
    <dbReference type="NCBI Taxonomy" id="2762229"/>
    <lineage>
        <taxon>Bacteria</taxon>
        <taxon>Pseudomonadati</taxon>
        <taxon>Pseudomonadota</taxon>
        <taxon>Gammaproteobacteria</taxon>
        <taxon>Enterobacterales</taxon>
        <taxon>Enterobacteriaceae</taxon>
        <taxon>Escherichia</taxon>
    </lineage>
</organism>
<dbReference type="Proteomes" id="UP000605603">
    <property type="component" value="Unassembled WGS sequence"/>
</dbReference>
<dbReference type="RefSeq" id="WP_064529954.1">
    <property type="nucleotide sequence ID" value="NZ_JACSQI010000002.1"/>
</dbReference>
<feature type="chain" id="PRO_5045840693" evidence="1">
    <location>
        <begin position="25"/>
        <end position="396"/>
    </location>
</feature>
<protein>
    <submittedName>
        <fullName evidence="2">Uncharacterized protein</fullName>
    </submittedName>
</protein>
<evidence type="ECO:0000256" key="1">
    <source>
        <dbReference type="SAM" id="SignalP"/>
    </source>
</evidence>
<proteinExistence type="predicted"/>
<accession>A0ABR8T8A2</accession>
<feature type="signal peptide" evidence="1">
    <location>
        <begin position="1"/>
        <end position="24"/>
    </location>
</feature>
<comment type="caution">
    <text evidence="2">The sequence shown here is derived from an EMBL/GenBank/DDBJ whole genome shotgun (WGS) entry which is preliminary data.</text>
</comment>